<accession>A0ABW1T3D1</accession>
<keyword evidence="6" id="KW-1185">Reference proteome</keyword>
<proteinExistence type="predicted"/>
<dbReference type="InterPro" id="IPR043128">
    <property type="entry name" value="Rev_trsase/Diguanyl_cyclase"/>
</dbReference>
<keyword evidence="5" id="KW-0808">Transferase</keyword>
<dbReference type="EMBL" id="JBHSTI010000008">
    <property type="protein sequence ID" value="MFC6238635.1"/>
    <property type="molecule type" value="Genomic_DNA"/>
</dbReference>
<gene>
    <name evidence="5" type="ORF">ACFQGU_12175</name>
</gene>
<evidence type="ECO:0000256" key="2">
    <source>
        <dbReference type="SAM" id="MobiDB-lite"/>
    </source>
</evidence>
<feature type="compositionally biased region" description="Low complexity" evidence="2">
    <location>
        <begin position="400"/>
        <end position="409"/>
    </location>
</feature>
<dbReference type="RefSeq" id="WP_386767012.1">
    <property type="nucleotide sequence ID" value="NZ_JBHSTI010000008.1"/>
</dbReference>
<keyword evidence="5" id="KW-0548">Nucleotidyltransferase</keyword>
<dbReference type="EC" id="2.7.7.65" evidence="5"/>
<feature type="transmembrane region" description="Helical" evidence="3">
    <location>
        <begin position="31"/>
        <end position="51"/>
    </location>
</feature>
<feature type="transmembrane region" description="Helical" evidence="3">
    <location>
        <begin position="83"/>
        <end position="102"/>
    </location>
</feature>
<feature type="transmembrane region" description="Helical" evidence="3">
    <location>
        <begin position="162"/>
        <end position="182"/>
    </location>
</feature>
<dbReference type="Gene3D" id="3.30.70.270">
    <property type="match status" value="1"/>
</dbReference>
<dbReference type="PANTHER" id="PTHR45138:SF9">
    <property type="entry name" value="DIGUANYLATE CYCLASE DGCM-RELATED"/>
    <property type="match status" value="1"/>
</dbReference>
<protein>
    <submittedName>
        <fullName evidence="5">Diguanylate cyclase</fullName>
        <ecNumber evidence="5">2.7.7.65</ecNumber>
    </submittedName>
</protein>
<dbReference type="SMART" id="SM00267">
    <property type="entry name" value="GGDEF"/>
    <property type="match status" value="1"/>
</dbReference>
<dbReference type="InterPro" id="IPR029787">
    <property type="entry name" value="Nucleotide_cyclase"/>
</dbReference>
<evidence type="ECO:0000256" key="1">
    <source>
        <dbReference type="SAM" id="Coils"/>
    </source>
</evidence>
<dbReference type="NCBIfam" id="TIGR00254">
    <property type="entry name" value="GGDEF"/>
    <property type="match status" value="1"/>
</dbReference>
<feature type="domain" description="GGDEF" evidence="4">
    <location>
        <begin position="271"/>
        <end position="402"/>
    </location>
</feature>
<comment type="caution">
    <text evidence="5">The sequence shown here is derived from an EMBL/GenBank/DDBJ whole genome shotgun (WGS) entry which is preliminary data.</text>
</comment>
<dbReference type="GO" id="GO:0052621">
    <property type="term" value="F:diguanylate cyclase activity"/>
    <property type="evidence" value="ECO:0007669"/>
    <property type="project" value="UniProtKB-EC"/>
</dbReference>
<feature type="transmembrane region" description="Helical" evidence="3">
    <location>
        <begin position="129"/>
        <end position="147"/>
    </location>
</feature>
<dbReference type="CDD" id="cd01949">
    <property type="entry name" value="GGDEF"/>
    <property type="match status" value="1"/>
</dbReference>
<organism evidence="5 6">
    <name type="scientific">Longivirga aurantiaca</name>
    <dbReference type="NCBI Taxonomy" id="1837743"/>
    <lineage>
        <taxon>Bacteria</taxon>
        <taxon>Bacillati</taxon>
        <taxon>Actinomycetota</taxon>
        <taxon>Actinomycetes</taxon>
        <taxon>Sporichthyales</taxon>
        <taxon>Sporichthyaceae</taxon>
        <taxon>Longivirga</taxon>
    </lineage>
</organism>
<dbReference type="PANTHER" id="PTHR45138">
    <property type="entry name" value="REGULATORY COMPONENTS OF SENSORY TRANSDUCTION SYSTEM"/>
    <property type="match status" value="1"/>
</dbReference>
<keyword evidence="3" id="KW-0812">Transmembrane</keyword>
<feature type="transmembrane region" description="Helical" evidence="3">
    <location>
        <begin position="57"/>
        <end position="76"/>
    </location>
</feature>
<sequence length="431" mass="46235">MRGGSEEPTPLPGWLRVDVADSQERTRAVNALVVLYGVAVVGAVATLPLVLVAGGVVAGLTCVAVTLTAVISALLVRSGRLSAGLGLFFAVVMVGNIVAVMLTDDARLTAVYCVIPVAIAGVTLTMRWALVVTGTAALIGVVGTWMFPPGQGGSPPITRDEIITTSLILMAAVLVTTSLGSWGQKREGLRADLEAHRATELAQSLRSANAELERRVEERTEELQRALSQQERLVGELAELTMRDPLTGLHNRRHAEHELPRMTATAQRYDQPLAMALLDLDHFKQVNDRHSYAVGDEVLMRFTAILRENARASDVVVRYGGEEFLLVMPQTTLPQALVLCERLRAAVEAYAWRDVHPDLRLTVSIGVADSDQRDLRGVTAAMDAALHDAKRDGRNRVVAAPAALPRRPVQGSAAPGLVELDATAAEQPAES</sequence>
<evidence type="ECO:0000313" key="6">
    <source>
        <dbReference type="Proteomes" id="UP001596138"/>
    </source>
</evidence>
<feature type="coiled-coil region" evidence="1">
    <location>
        <begin position="195"/>
        <end position="243"/>
    </location>
</feature>
<keyword evidence="1" id="KW-0175">Coiled coil</keyword>
<evidence type="ECO:0000259" key="4">
    <source>
        <dbReference type="PROSITE" id="PS50887"/>
    </source>
</evidence>
<name>A0ABW1T3D1_9ACTN</name>
<feature type="region of interest" description="Disordered" evidence="2">
    <location>
        <begin position="400"/>
        <end position="431"/>
    </location>
</feature>
<evidence type="ECO:0000313" key="5">
    <source>
        <dbReference type="EMBL" id="MFC6238635.1"/>
    </source>
</evidence>
<keyword evidence="3" id="KW-0472">Membrane</keyword>
<dbReference type="Pfam" id="PF00990">
    <property type="entry name" value="GGDEF"/>
    <property type="match status" value="1"/>
</dbReference>
<dbReference type="Proteomes" id="UP001596138">
    <property type="component" value="Unassembled WGS sequence"/>
</dbReference>
<evidence type="ECO:0000256" key="3">
    <source>
        <dbReference type="SAM" id="Phobius"/>
    </source>
</evidence>
<dbReference type="SUPFAM" id="SSF55073">
    <property type="entry name" value="Nucleotide cyclase"/>
    <property type="match status" value="1"/>
</dbReference>
<keyword evidence="3" id="KW-1133">Transmembrane helix</keyword>
<dbReference type="InterPro" id="IPR050469">
    <property type="entry name" value="Diguanylate_Cyclase"/>
</dbReference>
<feature type="transmembrane region" description="Helical" evidence="3">
    <location>
        <begin position="108"/>
        <end position="124"/>
    </location>
</feature>
<dbReference type="PROSITE" id="PS50887">
    <property type="entry name" value="GGDEF"/>
    <property type="match status" value="1"/>
</dbReference>
<reference evidence="6" key="1">
    <citation type="journal article" date="2019" name="Int. J. Syst. Evol. Microbiol.">
        <title>The Global Catalogue of Microorganisms (GCM) 10K type strain sequencing project: providing services to taxonomists for standard genome sequencing and annotation.</title>
        <authorList>
            <consortium name="The Broad Institute Genomics Platform"/>
            <consortium name="The Broad Institute Genome Sequencing Center for Infectious Disease"/>
            <person name="Wu L."/>
            <person name="Ma J."/>
        </authorList>
    </citation>
    <scope>NUCLEOTIDE SEQUENCE [LARGE SCALE GENOMIC DNA]</scope>
    <source>
        <strain evidence="6">CGMCC 4.7317</strain>
    </source>
</reference>
<dbReference type="InterPro" id="IPR000160">
    <property type="entry name" value="GGDEF_dom"/>
</dbReference>